<dbReference type="Gene3D" id="1.10.3720.10">
    <property type="entry name" value="MetI-like"/>
    <property type="match status" value="2"/>
</dbReference>
<comment type="subcellular location">
    <subcellularLocation>
        <location evidence="1 5">Cell membrane</location>
        <topology evidence="1 5">Multi-pass membrane protein</topology>
    </subcellularLocation>
</comment>
<dbReference type="RefSeq" id="WP_177055891.1">
    <property type="nucleotide sequence ID" value="NZ_JACAPS010000005.1"/>
</dbReference>
<dbReference type="InterPro" id="IPR035906">
    <property type="entry name" value="MetI-like_sf"/>
</dbReference>
<comment type="similarity">
    <text evidence="5">Belongs to the binding-protein-dependent transport system permease family.</text>
</comment>
<organism evidence="7 8">
    <name type="scientific">Pseudomonas gingeri</name>
    <dbReference type="NCBI Taxonomy" id="117681"/>
    <lineage>
        <taxon>Bacteria</taxon>
        <taxon>Pseudomonadati</taxon>
        <taxon>Pseudomonadota</taxon>
        <taxon>Gammaproteobacteria</taxon>
        <taxon>Pseudomonadales</taxon>
        <taxon>Pseudomonadaceae</taxon>
        <taxon>Pseudomonas</taxon>
    </lineage>
</organism>
<feature type="transmembrane region" description="Helical" evidence="5">
    <location>
        <begin position="255"/>
        <end position="280"/>
    </location>
</feature>
<dbReference type="CDD" id="cd06261">
    <property type="entry name" value="TM_PBP2"/>
    <property type="match status" value="1"/>
</dbReference>
<keyword evidence="4 5" id="KW-0472">Membrane</keyword>
<keyword evidence="3 5" id="KW-1133">Transmembrane helix</keyword>
<dbReference type="PANTHER" id="PTHR43496">
    <property type="entry name" value="PROTEIN LPLB"/>
    <property type="match status" value="1"/>
</dbReference>
<feature type="transmembrane region" description="Helical" evidence="5">
    <location>
        <begin position="87"/>
        <end position="107"/>
    </location>
</feature>
<evidence type="ECO:0000259" key="6">
    <source>
        <dbReference type="PROSITE" id="PS50928"/>
    </source>
</evidence>
<keyword evidence="2 5" id="KW-0812">Transmembrane</keyword>
<feature type="transmembrane region" description="Helical" evidence="5">
    <location>
        <begin position="362"/>
        <end position="382"/>
    </location>
</feature>
<name>A0A7Y8CLB2_9PSED</name>
<feature type="transmembrane region" description="Helical" evidence="5">
    <location>
        <begin position="493"/>
        <end position="512"/>
    </location>
</feature>
<evidence type="ECO:0000256" key="4">
    <source>
        <dbReference type="ARBA" id="ARBA00023136"/>
    </source>
</evidence>
<evidence type="ECO:0000313" key="8">
    <source>
        <dbReference type="Proteomes" id="UP000520592"/>
    </source>
</evidence>
<reference evidence="7 8" key="1">
    <citation type="submission" date="2020-04" db="EMBL/GenBank/DDBJ databases">
        <title>Molecular characterization of pseudomonads from Agaricus bisporus reveal novel blotch 2 pathogens in Western Europe.</title>
        <authorList>
            <person name="Taparia T."/>
            <person name="Krijger M."/>
            <person name="Haynes E."/>
            <person name="Elpinstone J.G."/>
            <person name="Noble R."/>
            <person name="Van Der Wolf J."/>
        </authorList>
    </citation>
    <scope>NUCLEOTIDE SEQUENCE [LARGE SCALE GENOMIC DNA]</scope>
    <source>
        <strain evidence="7 8">IPO3737</strain>
    </source>
</reference>
<feature type="transmembrane region" description="Helical" evidence="5">
    <location>
        <begin position="429"/>
        <end position="447"/>
    </location>
</feature>
<dbReference type="InterPro" id="IPR017664">
    <property type="entry name" value="AminoethylPonate_ABC_perm-1"/>
</dbReference>
<feature type="transmembrane region" description="Helical" evidence="5">
    <location>
        <begin position="119"/>
        <end position="140"/>
    </location>
</feature>
<evidence type="ECO:0000313" key="7">
    <source>
        <dbReference type="EMBL" id="NWC35107.1"/>
    </source>
</evidence>
<dbReference type="AlphaFoldDB" id="A0A7Y8CLB2"/>
<accession>A0A7Y8CLB2</accession>
<evidence type="ECO:0000256" key="5">
    <source>
        <dbReference type="RuleBase" id="RU363032"/>
    </source>
</evidence>
<comment type="caution">
    <text evidence="7">The sequence shown here is derived from an EMBL/GenBank/DDBJ whole genome shotgun (WGS) entry which is preliminary data.</text>
</comment>
<dbReference type="Pfam" id="PF00528">
    <property type="entry name" value="BPD_transp_1"/>
    <property type="match status" value="2"/>
</dbReference>
<dbReference type="SUPFAM" id="SSF161098">
    <property type="entry name" value="MetI-like"/>
    <property type="match status" value="2"/>
</dbReference>
<feature type="transmembrane region" description="Helical" evidence="5">
    <location>
        <begin position="394"/>
        <end position="417"/>
    </location>
</feature>
<feature type="transmembrane region" description="Helical" evidence="5">
    <location>
        <begin position="213"/>
        <end position="235"/>
    </location>
</feature>
<evidence type="ECO:0000256" key="2">
    <source>
        <dbReference type="ARBA" id="ARBA00022692"/>
    </source>
</evidence>
<evidence type="ECO:0000256" key="1">
    <source>
        <dbReference type="ARBA" id="ARBA00004651"/>
    </source>
</evidence>
<feature type="transmembrane region" description="Helical" evidence="5">
    <location>
        <begin position="33"/>
        <end position="52"/>
    </location>
</feature>
<gene>
    <name evidence="7" type="ORF">HX876_22220</name>
</gene>
<sequence>MAGEISLPLARKSSVNTSRGDLGDRLFVVGGKLLWLCLLGIAVLLPLLAIFWRGFSSEAGQGGGWLAAKELVNSDNFHWLLGNSLKVSMSVAAIVVPLAYLFAYALQRTLIPGKPLWRALSLLPLMAPSMLPGIALVYLFGNQGLLRGLLWDNVYGFWGIVLGEVIYTFPHALMILLSALSLADARLFDAASSMGAGPWKAFRSITWPATRQALFAALCLVFTLTITDFGVPVVVGGDYQVLAMEAYKAVVGQQQFGRGALIGMILLLPALFSFAVDAWLRRRHGDTMSGRAQVFQPARSSLRDGCYLAIVLLICAALLLVFGMAVYSSLVKFWPYNLSLSLNHYQFNETAGGGWLAYRNSLTMALSTALIGSALIFTGAYLMEKTRAQRGLNLALRMLSFVPMAVPGLVLGLGYVFFFNLNGNPLHVFYGSMTLLVVCTIAHYLTTAQMTATTALRQLDSEFEAAALSLKAPLYRHYLKVTVPICLPALLDIIRYLFVSAMTTVSAAIFLYSPDTILAAVAVLNMDDAGNVGGAAAMSTLILFTSAGVSLLLAWASRGLLRRSQAWRQTAPGH</sequence>
<dbReference type="EMBL" id="JACAQD010000027">
    <property type="protein sequence ID" value="NWC35107.1"/>
    <property type="molecule type" value="Genomic_DNA"/>
</dbReference>
<feature type="transmembrane region" description="Helical" evidence="5">
    <location>
        <begin position="155"/>
        <end position="177"/>
    </location>
</feature>
<feature type="domain" description="ABC transmembrane type-1" evidence="6">
    <location>
        <begin position="358"/>
        <end position="553"/>
    </location>
</feature>
<feature type="transmembrane region" description="Helical" evidence="5">
    <location>
        <begin position="532"/>
        <end position="555"/>
    </location>
</feature>
<feature type="domain" description="ABC transmembrane type-1" evidence="6">
    <location>
        <begin position="81"/>
        <end position="277"/>
    </location>
</feature>
<evidence type="ECO:0000256" key="3">
    <source>
        <dbReference type="ARBA" id="ARBA00022989"/>
    </source>
</evidence>
<feature type="transmembrane region" description="Helical" evidence="5">
    <location>
        <begin position="306"/>
        <end position="330"/>
    </location>
</feature>
<proteinExistence type="inferred from homology"/>
<dbReference type="InterPro" id="IPR000515">
    <property type="entry name" value="MetI-like"/>
</dbReference>
<dbReference type="NCBIfam" id="TIGR03262">
    <property type="entry name" value="PhnU2"/>
    <property type="match status" value="1"/>
</dbReference>
<dbReference type="PANTHER" id="PTHR43496:SF1">
    <property type="entry name" value="POLYGALACTURONAN_RHAMNOGALACTURONAN TRANSPORT SYSTEM PERMEASE PROTEIN YTEP"/>
    <property type="match status" value="1"/>
</dbReference>
<keyword evidence="5" id="KW-0813">Transport</keyword>
<dbReference type="PROSITE" id="PS50928">
    <property type="entry name" value="ABC_TM1"/>
    <property type="match status" value="2"/>
</dbReference>
<protein>
    <submittedName>
        <fullName evidence="7">Putative 2-aminoethylphosphonate ABC transporter permease subunit</fullName>
    </submittedName>
</protein>
<dbReference type="GO" id="GO:0055085">
    <property type="term" value="P:transmembrane transport"/>
    <property type="evidence" value="ECO:0007669"/>
    <property type="project" value="InterPro"/>
</dbReference>
<dbReference type="GO" id="GO:0005886">
    <property type="term" value="C:plasma membrane"/>
    <property type="evidence" value="ECO:0007669"/>
    <property type="project" value="UniProtKB-SubCell"/>
</dbReference>
<dbReference type="Proteomes" id="UP000520592">
    <property type="component" value="Unassembled WGS sequence"/>
</dbReference>